<evidence type="ECO:0000256" key="6">
    <source>
        <dbReference type="ARBA" id="ARBA00023136"/>
    </source>
</evidence>
<dbReference type="Proteomes" id="UP001050691">
    <property type="component" value="Unassembled WGS sequence"/>
</dbReference>
<comment type="subcellular location">
    <subcellularLocation>
        <location evidence="1">Membrane</location>
        <topology evidence="1">Multi-pass membrane protein</topology>
    </subcellularLocation>
</comment>
<evidence type="ECO:0000256" key="5">
    <source>
        <dbReference type="ARBA" id="ARBA00023125"/>
    </source>
</evidence>
<keyword evidence="4" id="KW-1133">Transmembrane helix</keyword>
<comment type="similarity">
    <text evidence="2">Belongs to the CLPTM1 family.</text>
</comment>
<evidence type="ECO:0000256" key="3">
    <source>
        <dbReference type="ARBA" id="ARBA00022692"/>
    </source>
</evidence>
<dbReference type="Pfam" id="PF00436">
    <property type="entry name" value="SSB"/>
    <property type="match status" value="1"/>
</dbReference>
<keyword evidence="9" id="KW-1185">Reference proteome</keyword>
<dbReference type="InterPro" id="IPR012340">
    <property type="entry name" value="NA-bd_OB-fold"/>
</dbReference>
<dbReference type="Gene3D" id="2.40.50.140">
    <property type="entry name" value="Nucleic acid-binding proteins"/>
    <property type="match status" value="1"/>
</dbReference>
<reference evidence="8" key="1">
    <citation type="submission" date="2021-10" db="EMBL/GenBank/DDBJ databases">
        <title>De novo Genome Assembly of Clathrus columnatus (Basidiomycota, Fungi) Using Illumina and Nanopore Sequence Data.</title>
        <authorList>
            <person name="Ogiso-Tanaka E."/>
            <person name="Itagaki H."/>
            <person name="Hosoya T."/>
            <person name="Hosaka K."/>
        </authorList>
    </citation>
    <scope>NUCLEOTIDE SEQUENCE</scope>
    <source>
        <strain evidence="8">MO-923</strain>
    </source>
</reference>
<dbReference type="PANTHER" id="PTHR21347:SF0">
    <property type="entry name" value="LIPID SCRAMBLASE CLPTM1L"/>
    <property type="match status" value="1"/>
</dbReference>
<dbReference type="InterPro" id="IPR000424">
    <property type="entry name" value="Primosome_PriB/ssb"/>
</dbReference>
<dbReference type="PROSITE" id="PS50935">
    <property type="entry name" value="SSB"/>
    <property type="match status" value="1"/>
</dbReference>
<evidence type="ECO:0008006" key="10">
    <source>
        <dbReference type="Google" id="ProtNLM"/>
    </source>
</evidence>
<dbReference type="GO" id="GO:0003697">
    <property type="term" value="F:single-stranded DNA binding"/>
    <property type="evidence" value="ECO:0007669"/>
    <property type="project" value="InterPro"/>
</dbReference>
<name>A0AAV5A290_9AGAM</name>
<dbReference type="SUPFAM" id="SSF50249">
    <property type="entry name" value="Nucleic acid-binding proteins"/>
    <property type="match status" value="1"/>
</dbReference>
<accession>A0AAV5A290</accession>
<proteinExistence type="inferred from homology"/>
<keyword evidence="6" id="KW-0472">Membrane</keyword>
<dbReference type="EMBL" id="BPWL01000002">
    <property type="protein sequence ID" value="GJJ07399.1"/>
    <property type="molecule type" value="Genomic_DNA"/>
</dbReference>
<dbReference type="GO" id="GO:0016020">
    <property type="term" value="C:membrane"/>
    <property type="evidence" value="ECO:0007669"/>
    <property type="project" value="UniProtKB-SubCell"/>
</dbReference>
<dbReference type="Pfam" id="PF05602">
    <property type="entry name" value="CLPTM1"/>
    <property type="match status" value="1"/>
</dbReference>
<evidence type="ECO:0000256" key="4">
    <source>
        <dbReference type="ARBA" id="ARBA00022989"/>
    </source>
</evidence>
<dbReference type="AlphaFoldDB" id="A0AAV5A290"/>
<dbReference type="CDD" id="cd04496">
    <property type="entry name" value="SSB_OBF"/>
    <property type="match status" value="1"/>
</dbReference>
<dbReference type="InterPro" id="IPR008429">
    <property type="entry name" value="CLPTM1"/>
</dbReference>
<evidence type="ECO:0000256" key="1">
    <source>
        <dbReference type="ARBA" id="ARBA00004141"/>
    </source>
</evidence>
<comment type="caution">
    <text evidence="8">The sequence shown here is derived from an EMBL/GenBank/DDBJ whole genome shotgun (WGS) entry which is preliminary data.</text>
</comment>
<keyword evidence="3" id="KW-0812">Transmembrane</keyword>
<evidence type="ECO:0000313" key="9">
    <source>
        <dbReference type="Proteomes" id="UP001050691"/>
    </source>
</evidence>
<keyword evidence="5 7" id="KW-0238">DNA-binding</keyword>
<evidence type="ECO:0000313" key="8">
    <source>
        <dbReference type="EMBL" id="GJJ07399.1"/>
    </source>
</evidence>
<protein>
    <recommendedName>
        <fullName evidence="10">Single-stranded DNA-binding protein</fullName>
    </recommendedName>
</protein>
<dbReference type="GO" id="GO:0012505">
    <property type="term" value="C:endomembrane system"/>
    <property type="evidence" value="ECO:0007669"/>
    <property type="project" value="TreeGrafter"/>
</dbReference>
<sequence length="452" mass="51056">MNALRSQFRTQMRNFSISSRKDDMAKLTLIGRLGKDPAVKTTANDKEYVVYTVATRNPAPPPREDGTRREPTTSWHSVLCFNPNANNYLKTLKKGTQVYVEASYELQEADRNASPDSTAGQRQIFLRQVGGFLSKQSTPNPPSVVPDTVRLTPTQDAASVPDAALPAWPTGTMLDLYFYMSTSPSPLDLFSDQPKEEGLPNFIWNDIVLGDWKDNSRSIDYDIVIPHDHATLNPSRPDFDPRSVHYLRKVLTRLLPKVKVRKEKNLLSSSNEFEEDISEEEPDTMALHCYVLGFIWLGHSNLTLTLVSDNPTIPFSKLPPALTQYVKLTPERTPTGQGVYWPVVFPNDFWLLRSQFVEVNFTTPKLPLHITFHPISYMKFQLYASLTAGFEEASKNQQAGSAELDELKRMLTETSPYLLILTAVIRDAGLFFGCQPLAQQKRDDWGFNPHGV</sequence>
<dbReference type="PANTHER" id="PTHR21347">
    <property type="entry name" value="CLEFT LIP AND PALATE ASSOCIATED TRANSMEMBRANE PROTEIN-RELATED"/>
    <property type="match status" value="1"/>
</dbReference>
<organism evidence="8 9">
    <name type="scientific">Clathrus columnatus</name>
    <dbReference type="NCBI Taxonomy" id="1419009"/>
    <lineage>
        <taxon>Eukaryota</taxon>
        <taxon>Fungi</taxon>
        <taxon>Dikarya</taxon>
        <taxon>Basidiomycota</taxon>
        <taxon>Agaricomycotina</taxon>
        <taxon>Agaricomycetes</taxon>
        <taxon>Phallomycetidae</taxon>
        <taxon>Phallales</taxon>
        <taxon>Clathraceae</taxon>
        <taxon>Clathrus</taxon>
    </lineage>
</organism>
<gene>
    <name evidence="8" type="ORF">Clacol_001601</name>
</gene>
<evidence type="ECO:0000256" key="2">
    <source>
        <dbReference type="ARBA" id="ARBA00009310"/>
    </source>
</evidence>
<evidence type="ECO:0000256" key="7">
    <source>
        <dbReference type="PROSITE-ProRule" id="PRU00252"/>
    </source>
</evidence>